<organism evidence="9 10">
    <name type="scientific">Ancylobacter defluvii</name>
    <dbReference type="NCBI Taxonomy" id="1282440"/>
    <lineage>
        <taxon>Bacteria</taxon>
        <taxon>Pseudomonadati</taxon>
        <taxon>Pseudomonadota</taxon>
        <taxon>Alphaproteobacteria</taxon>
        <taxon>Hyphomicrobiales</taxon>
        <taxon>Xanthobacteraceae</taxon>
        <taxon>Ancylobacter</taxon>
    </lineage>
</organism>
<dbReference type="FunFam" id="3.50.50.60:FF:000021">
    <property type="entry name" value="Ubiquinone biosynthesis monooxygenase COQ6"/>
    <property type="match status" value="1"/>
</dbReference>
<name>A0A9W6JWX2_9HYPH</name>
<evidence type="ECO:0000256" key="1">
    <source>
        <dbReference type="ARBA" id="ARBA00001974"/>
    </source>
</evidence>
<accession>A0A9W6JWX2</accession>
<evidence type="ECO:0000259" key="8">
    <source>
        <dbReference type="Pfam" id="PF01494"/>
    </source>
</evidence>
<dbReference type="Pfam" id="PF01494">
    <property type="entry name" value="FAD_binding_3"/>
    <property type="match status" value="1"/>
</dbReference>
<dbReference type="InterPro" id="IPR051205">
    <property type="entry name" value="UbiH/COQ6_monooxygenase"/>
</dbReference>
<dbReference type="InterPro" id="IPR036188">
    <property type="entry name" value="FAD/NAD-bd_sf"/>
</dbReference>
<dbReference type="GO" id="GO:0016705">
    <property type="term" value="F:oxidoreductase activity, acting on paired donors, with incorporation or reduction of molecular oxygen"/>
    <property type="evidence" value="ECO:0007669"/>
    <property type="project" value="InterPro"/>
</dbReference>
<keyword evidence="10" id="KW-1185">Reference proteome</keyword>
<protein>
    <submittedName>
        <fullName evidence="9">2-octaprenyl-6-methoxyphenyl hydroxylase</fullName>
    </submittedName>
</protein>
<feature type="domain" description="FAD-binding" evidence="8">
    <location>
        <begin position="18"/>
        <end position="352"/>
    </location>
</feature>
<evidence type="ECO:0000256" key="3">
    <source>
        <dbReference type="ARBA" id="ARBA00005349"/>
    </source>
</evidence>
<reference evidence="9" key="2">
    <citation type="submission" date="2023-01" db="EMBL/GenBank/DDBJ databases">
        <authorList>
            <person name="Sun Q."/>
            <person name="Evtushenko L."/>
        </authorList>
    </citation>
    <scope>NUCLEOTIDE SEQUENCE</scope>
    <source>
        <strain evidence="9">VKM B-2789</strain>
    </source>
</reference>
<evidence type="ECO:0000313" key="10">
    <source>
        <dbReference type="Proteomes" id="UP001143330"/>
    </source>
</evidence>
<evidence type="ECO:0000256" key="5">
    <source>
        <dbReference type="ARBA" id="ARBA00022827"/>
    </source>
</evidence>
<sequence>MPQQAERARISGSSGASFDVVVAGGGLAGLSLALALRHGLGDTARLAVADPAFAAPARRSTDMRASAFAAGARRLLETVGVWARVAGEAQPMLAMEITDSRLGDAARPVFLSFDGEVEPGEPFAHMVPNALLQDALTEAARAAGIVLLPAGVEAYSAGLSGVSVTLGDGAHVTAALLAACDGGRSRLRSLAGIATVGWSYHQSAIVMTVGHERPHEGKAVEHFLPAGPFARLPLAGNRSSIVWTEASATAQRLLALPRVLLLDELEQRFGLELGALEILDEPKAFPLGFQMARRFIADRLALVGDAAHTIHPIAGQGINMGLRDVAALAEAVTDAARLGLDIGGPDVLERYQRWRRFDTVSMGVATDGLNRLFGQRSDVLRLARDIGMGFVDRLPGLKGHLIRGAAGLGGQPPRLLRGEAL</sequence>
<evidence type="ECO:0000313" key="9">
    <source>
        <dbReference type="EMBL" id="GLK85395.1"/>
    </source>
</evidence>
<evidence type="ECO:0000256" key="2">
    <source>
        <dbReference type="ARBA" id="ARBA00004749"/>
    </source>
</evidence>
<comment type="caution">
    <text evidence="9">The sequence shown here is derived from an EMBL/GenBank/DDBJ whole genome shotgun (WGS) entry which is preliminary data.</text>
</comment>
<comment type="similarity">
    <text evidence="3">Belongs to the UbiH/COQ6 family.</text>
</comment>
<evidence type="ECO:0000256" key="6">
    <source>
        <dbReference type="ARBA" id="ARBA00023002"/>
    </source>
</evidence>
<dbReference type="GO" id="GO:0110142">
    <property type="term" value="C:ubiquinone biosynthesis complex"/>
    <property type="evidence" value="ECO:0007669"/>
    <property type="project" value="UniProtKB-ARBA"/>
</dbReference>
<dbReference type="Proteomes" id="UP001143330">
    <property type="component" value="Unassembled WGS sequence"/>
</dbReference>
<proteinExistence type="inferred from homology"/>
<dbReference type="NCBIfam" id="TIGR01988">
    <property type="entry name" value="Ubi-OHases"/>
    <property type="match status" value="1"/>
</dbReference>
<dbReference type="GO" id="GO:0006744">
    <property type="term" value="P:ubiquinone biosynthetic process"/>
    <property type="evidence" value="ECO:0007669"/>
    <property type="project" value="InterPro"/>
</dbReference>
<dbReference type="RefSeq" id="WP_213361590.1">
    <property type="nucleotide sequence ID" value="NZ_BSFM01000015.1"/>
</dbReference>
<reference evidence="9" key="1">
    <citation type="journal article" date="2014" name="Int. J. Syst. Evol. Microbiol.">
        <title>Complete genome sequence of Corynebacterium casei LMG S-19264T (=DSM 44701T), isolated from a smear-ripened cheese.</title>
        <authorList>
            <consortium name="US DOE Joint Genome Institute (JGI-PGF)"/>
            <person name="Walter F."/>
            <person name="Albersmeier A."/>
            <person name="Kalinowski J."/>
            <person name="Ruckert C."/>
        </authorList>
    </citation>
    <scope>NUCLEOTIDE SEQUENCE</scope>
    <source>
        <strain evidence="9">VKM B-2789</strain>
    </source>
</reference>
<evidence type="ECO:0000256" key="4">
    <source>
        <dbReference type="ARBA" id="ARBA00022630"/>
    </source>
</evidence>
<dbReference type="SUPFAM" id="SSF51905">
    <property type="entry name" value="FAD/NAD(P)-binding domain"/>
    <property type="match status" value="1"/>
</dbReference>
<dbReference type="Gene3D" id="3.50.50.60">
    <property type="entry name" value="FAD/NAD(P)-binding domain"/>
    <property type="match status" value="2"/>
</dbReference>
<dbReference type="GO" id="GO:0004497">
    <property type="term" value="F:monooxygenase activity"/>
    <property type="evidence" value="ECO:0007669"/>
    <property type="project" value="UniProtKB-KW"/>
</dbReference>
<keyword evidence="5" id="KW-0274">FAD</keyword>
<dbReference type="AlphaFoldDB" id="A0A9W6JWX2"/>
<dbReference type="PROSITE" id="PS01304">
    <property type="entry name" value="UBIH"/>
    <property type="match status" value="1"/>
</dbReference>
<comment type="cofactor">
    <cofactor evidence="1">
        <name>FAD</name>
        <dbReference type="ChEBI" id="CHEBI:57692"/>
    </cofactor>
</comment>
<dbReference type="NCBIfam" id="NF005599">
    <property type="entry name" value="PRK07333.1"/>
    <property type="match status" value="1"/>
</dbReference>
<keyword evidence="6" id="KW-0560">Oxidoreductase</keyword>
<gene>
    <name evidence="9" type="ORF">GCM10017653_34650</name>
</gene>
<keyword evidence="7" id="KW-0503">Monooxygenase</keyword>
<dbReference type="GO" id="GO:0071949">
    <property type="term" value="F:FAD binding"/>
    <property type="evidence" value="ECO:0007669"/>
    <property type="project" value="InterPro"/>
</dbReference>
<dbReference type="PANTHER" id="PTHR43876">
    <property type="entry name" value="UBIQUINONE BIOSYNTHESIS MONOOXYGENASE COQ6, MITOCHONDRIAL"/>
    <property type="match status" value="1"/>
</dbReference>
<evidence type="ECO:0000256" key="7">
    <source>
        <dbReference type="ARBA" id="ARBA00023033"/>
    </source>
</evidence>
<dbReference type="InterPro" id="IPR018168">
    <property type="entry name" value="Ubi_Hdrlase_CS"/>
</dbReference>
<dbReference type="InterPro" id="IPR010971">
    <property type="entry name" value="UbiH/COQ6"/>
</dbReference>
<keyword evidence="4" id="KW-0285">Flavoprotein</keyword>
<dbReference type="PANTHER" id="PTHR43876:SF7">
    <property type="entry name" value="UBIQUINONE BIOSYNTHESIS MONOOXYGENASE COQ6, MITOCHONDRIAL"/>
    <property type="match status" value="1"/>
</dbReference>
<comment type="pathway">
    <text evidence="2">Cofactor biosynthesis; ubiquinone biosynthesis.</text>
</comment>
<dbReference type="EMBL" id="BSFM01000015">
    <property type="protein sequence ID" value="GLK85395.1"/>
    <property type="molecule type" value="Genomic_DNA"/>
</dbReference>
<dbReference type="PRINTS" id="PR00420">
    <property type="entry name" value="RNGMNOXGNASE"/>
</dbReference>
<dbReference type="InterPro" id="IPR002938">
    <property type="entry name" value="FAD-bd"/>
</dbReference>